<dbReference type="GO" id="GO:0016887">
    <property type="term" value="F:ATP hydrolysis activity"/>
    <property type="evidence" value="ECO:0007669"/>
    <property type="project" value="InterPro"/>
</dbReference>
<evidence type="ECO:0000313" key="14">
    <source>
        <dbReference type="EMBL" id="EYB91747.1"/>
    </source>
</evidence>
<dbReference type="PROSITE" id="PS50929">
    <property type="entry name" value="ABC_TM1F"/>
    <property type="match status" value="2"/>
</dbReference>
<dbReference type="InterPro" id="IPR017871">
    <property type="entry name" value="ABC_transporter-like_CS"/>
</dbReference>
<dbReference type="SUPFAM" id="SSF52540">
    <property type="entry name" value="P-loop containing nucleoside triphosphate hydrolases"/>
    <property type="match status" value="2"/>
</dbReference>
<evidence type="ECO:0000256" key="4">
    <source>
        <dbReference type="ARBA" id="ARBA00022448"/>
    </source>
</evidence>
<dbReference type="PROSITE" id="PS50893">
    <property type="entry name" value="ABC_TRANSPORTER_2"/>
    <property type="match status" value="2"/>
</dbReference>
<dbReference type="Pfam" id="PF00664">
    <property type="entry name" value="ABC_membrane"/>
    <property type="match status" value="2"/>
</dbReference>
<evidence type="ECO:0000256" key="10">
    <source>
        <dbReference type="ARBA" id="ARBA00023136"/>
    </source>
</evidence>
<name>A0A016SN12_9BILA</name>
<dbReference type="STRING" id="53326.A0A016SN12"/>
<comment type="caution">
    <text evidence="14">The sequence shown here is derived from an EMBL/GenBank/DDBJ whole genome shotgun (WGS) entry which is preliminary data.</text>
</comment>
<dbReference type="FunFam" id="1.20.1560.10:FF:000087">
    <property type="entry name" value="p-GlycoProtein related"/>
    <property type="match status" value="1"/>
</dbReference>
<accession>A0A016SN12</accession>
<dbReference type="InterPro" id="IPR027417">
    <property type="entry name" value="P-loop_NTPase"/>
</dbReference>
<feature type="transmembrane region" description="Helical" evidence="11">
    <location>
        <begin position="224"/>
        <end position="244"/>
    </location>
</feature>
<evidence type="ECO:0000259" key="12">
    <source>
        <dbReference type="PROSITE" id="PS50893"/>
    </source>
</evidence>
<dbReference type="CDD" id="cd18577">
    <property type="entry name" value="ABC_6TM_Pgp_ABCB1_D1_like"/>
    <property type="match status" value="1"/>
</dbReference>
<evidence type="ECO:0000256" key="1">
    <source>
        <dbReference type="ARBA" id="ARBA00004141"/>
    </source>
</evidence>
<dbReference type="GO" id="GO:0005743">
    <property type="term" value="C:mitochondrial inner membrane"/>
    <property type="evidence" value="ECO:0007669"/>
    <property type="project" value="TreeGrafter"/>
</dbReference>
<keyword evidence="7" id="KW-0547">Nucleotide-binding</keyword>
<dbReference type="Gene3D" id="3.40.50.300">
    <property type="entry name" value="P-loop containing nucleotide triphosphate hydrolases"/>
    <property type="match status" value="2"/>
</dbReference>
<keyword evidence="4" id="KW-0813">Transport</keyword>
<dbReference type="InterPro" id="IPR003439">
    <property type="entry name" value="ABC_transporter-like_ATP-bd"/>
</dbReference>
<dbReference type="PANTHER" id="PTHR43394">
    <property type="entry name" value="ATP-DEPENDENT PERMEASE MDL1, MITOCHONDRIAL"/>
    <property type="match status" value="1"/>
</dbReference>
<dbReference type="Gene3D" id="1.20.1560.10">
    <property type="entry name" value="ABC transporter type 1, transmembrane domain"/>
    <property type="match status" value="1"/>
</dbReference>
<proteinExistence type="inferred from homology"/>
<feature type="domain" description="ABC transmembrane type-1" evidence="13">
    <location>
        <begin position="759"/>
        <end position="1046"/>
    </location>
</feature>
<feature type="domain" description="ABC transporter" evidence="12">
    <location>
        <begin position="1080"/>
        <end position="1316"/>
    </location>
</feature>
<dbReference type="GO" id="GO:0090374">
    <property type="term" value="P:oligopeptide export from mitochondrion"/>
    <property type="evidence" value="ECO:0007669"/>
    <property type="project" value="TreeGrafter"/>
</dbReference>
<gene>
    <name evidence="14" type="primary">Acey_s0202.g1767</name>
    <name evidence="14" type="ORF">Y032_0202g1767</name>
</gene>
<feature type="domain" description="ABC transporter" evidence="12">
    <location>
        <begin position="426"/>
        <end position="662"/>
    </location>
</feature>
<dbReference type="GO" id="GO:0008559">
    <property type="term" value="F:ABC-type xenobiotic transporter activity"/>
    <property type="evidence" value="ECO:0007669"/>
    <property type="project" value="UniProtKB-EC"/>
</dbReference>
<feature type="transmembrane region" description="Helical" evidence="11">
    <location>
        <begin position="250"/>
        <end position="270"/>
    </location>
</feature>
<feature type="transmembrane region" description="Helical" evidence="11">
    <location>
        <begin position="882"/>
        <end position="902"/>
    </location>
</feature>
<keyword evidence="15" id="KW-1185">Reference proteome</keyword>
<evidence type="ECO:0000259" key="13">
    <source>
        <dbReference type="PROSITE" id="PS50929"/>
    </source>
</evidence>
<dbReference type="InterPro" id="IPR011527">
    <property type="entry name" value="ABC1_TM_dom"/>
</dbReference>
<dbReference type="SUPFAM" id="SSF90123">
    <property type="entry name" value="ABC transporter transmembrane region"/>
    <property type="match status" value="2"/>
</dbReference>
<dbReference type="GO" id="GO:0015421">
    <property type="term" value="F:ABC-type oligopeptide transporter activity"/>
    <property type="evidence" value="ECO:0007669"/>
    <property type="project" value="TreeGrafter"/>
</dbReference>
<dbReference type="FunFam" id="3.40.50.300:FF:000302">
    <property type="entry name" value="ATP-binding cassette subfamily B member 5"/>
    <property type="match status" value="1"/>
</dbReference>
<keyword evidence="10 11" id="KW-0472">Membrane</keyword>
<dbReference type="PANTHER" id="PTHR43394:SF27">
    <property type="entry name" value="ATP-DEPENDENT TRANSLOCASE ABCB1-LIKE"/>
    <property type="match status" value="1"/>
</dbReference>
<evidence type="ECO:0000256" key="9">
    <source>
        <dbReference type="ARBA" id="ARBA00022989"/>
    </source>
</evidence>
<dbReference type="EMBL" id="JARK01001538">
    <property type="protein sequence ID" value="EYB91747.1"/>
    <property type="molecule type" value="Genomic_DNA"/>
</dbReference>
<dbReference type="GO" id="GO:0005524">
    <property type="term" value="F:ATP binding"/>
    <property type="evidence" value="ECO:0007669"/>
    <property type="project" value="UniProtKB-KW"/>
</dbReference>
<evidence type="ECO:0000256" key="6">
    <source>
        <dbReference type="ARBA" id="ARBA00022737"/>
    </source>
</evidence>
<dbReference type="SMART" id="SM00382">
    <property type="entry name" value="AAA"/>
    <property type="match status" value="2"/>
</dbReference>
<dbReference type="InterPro" id="IPR036640">
    <property type="entry name" value="ABC1_TM_sf"/>
</dbReference>
<dbReference type="Pfam" id="PF00005">
    <property type="entry name" value="ABC_tran"/>
    <property type="match status" value="2"/>
</dbReference>
<evidence type="ECO:0000256" key="2">
    <source>
        <dbReference type="ARBA" id="ARBA00007577"/>
    </source>
</evidence>
<feature type="transmembrane region" description="Helical" evidence="11">
    <location>
        <begin position="356"/>
        <end position="376"/>
    </location>
</feature>
<feature type="transmembrane region" description="Helical" evidence="11">
    <location>
        <begin position="799"/>
        <end position="825"/>
    </location>
</feature>
<evidence type="ECO:0000256" key="11">
    <source>
        <dbReference type="SAM" id="Phobius"/>
    </source>
</evidence>
<dbReference type="OrthoDB" id="6500128at2759"/>
<feature type="transmembrane region" description="Helical" evidence="11">
    <location>
        <begin position="757"/>
        <end position="779"/>
    </location>
</feature>
<organism evidence="14 15">
    <name type="scientific">Ancylostoma ceylanicum</name>
    <dbReference type="NCBI Taxonomy" id="53326"/>
    <lineage>
        <taxon>Eukaryota</taxon>
        <taxon>Metazoa</taxon>
        <taxon>Ecdysozoa</taxon>
        <taxon>Nematoda</taxon>
        <taxon>Chromadorea</taxon>
        <taxon>Rhabditida</taxon>
        <taxon>Rhabditina</taxon>
        <taxon>Rhabditomorpha</taxon>
        <taxon>Strongyloidea</taxon>
        <taxon>Ancylostomatidae</taxon>
        <taxon>Ancylostomatinae</taxon>
        <taxon>Ancylostoma</taxon>
    </lineage>
</organism>
<sequence>MDQTPGALHRSQGDLMKIPRGDTVPVYYKTQPLSATRKFQLCSLFISRHEQLGIVSKTMKVGPMEQARFSKRKKAPPRAGLLDVMRYSDCKDYLLLICGLLLNIVSGALVPFNSFVFRGMCDTLISGERDFVKGELDMDQFTTDVLYYCSLYLYLGIALLLLGYSSNAFLFTMCERRVHCIRGKYLRAVMRQDMAWFDTQQVGALTTKMSSGVERIKDGIGDKLGLIFSAVGTFISGISLGFYLSWQMTLVMLITVPMLLGAMFVSGKLLSRASKSQTYAFSTAGAFANEVIAGIRTVMAFNAQPQEIHRYEKELKVARQLGIRKAFVLAMFAALPLFLMFAAMAISFWYGTTLVVDGIMTPGTIFGVFWAVLIGTRRLGDAIPQMGVIVGAKLAAADIFAVIDRIPDIDSMQDDGFTPEEITGRLTFTNVHFSYPTRPTVKILNNVSYEVNPGETVALVGHSGCGKSTMVGLLLRYYEQSAGIVALDGIPLRDYNISWLRSTIGVVQQEPVIFVATVAENIRMGDDTLTDEDVEEACRLANALKFIKQLSEGFDTVIGEGAVQLSGGQKQRIAIARALIRKPQILLLDEATSALDTESEQAVQEALDAARKDRTTLCIAHRLSTVRNADKIIVFEEGQIAEMGTHEELMAKEDSMYSSMVKAQEIAKGQEDTTLDDVDPVEIRRGVVKEKQTTEEETQVRASLARESARIRQSMISTSTHEPDWEIESAREDMLEEGAMEASLLDIFSYAKPELPMAFVALIITIIRGLTWPLFSIIYGKLFLLLSNPDPEQMASGSIINAVLFMVLAIGSGITTFCSGSLFGITGEKMAMRLRMDVFKNIMRQDASYFDDPKHNTGALTTRLSSDAPNVQAAIDQRLAEVMQGVSALLSGVIIAFCYGWNVAPCGLATALLLVIAQSSVAQYLKFRGQKDIDSAVEASRIVTESISNTKTIQALCKEDYMYRAYCAAAQEPHRRALVRGLWQSLSFALANSFVVMNFAIAYAFGLWLIRNGWSTPYIVFQVIEALNMASFSMMTAASYFPEYIRARISAGIMFTMMRKRPKIDNMSHQGEKPDIKGDIALRNVYFSYPARRRALILQGMNLTAKHGQTVALVGASGCGKSTVIQLVERYYDALCGVVSFDNHDIRDLSIRHIRDHMALVGQEPTLFNLTIRENIMYGLDTCSKEEIEHAARLANIHDFIVSLPEGYNTLVGAKGGLLSGGQKQRIAIARAIVRDPKILLLDEATSALDTESEKVVQEALDKARLGRTCLVIAHRLSTIQNADEIVVCREGRVAERGTHQTLLARKGIYYKLVERQNR</sequence>
<feature type="transmembrane region" description="Helical" evidence="11">
    <location>
        <begin position="93"/>
        <end position="112"/>
    </location>
</feature>
<evidence type="ECO:0000256" key="7">
    <source>
        <dbReference type="ARBA" id="ARBA00022741"/>
    </source>
</evidence>
<keyword evidence="8" id="KW-0067">ATP-binding</keyword>
<keyword evidence="5 11" id="KW-0812">Transmembrane</keyword>
<dbReference type="CDD" id="cd18578">
    <property type="entry name" value="ABC_6TM_Pgp_ABCB1_D2_like"/>
    <property type="match status" value="1"/>
</dbReference>
<evidence type="ECO:0000256" key="8">
    <source>
        <dbReference type="ARBA" id="ARBA00022840"/>
    </source>
</evidence>
<protein>
    <recommendedName>
        <fullName evidence="3">ABC-type xenobiotic transporter</fullName>
        <ecNumber evidence="3">7.6.2.2</ecNumber>
    </recommendedName>
</protein>
<feature type="transmembrane region" description="Helical" evidence="11">
    <location>
        <begin position="326"/>
        <end position="350"/>
    </location>
</feature>
<dbReference type="EC" id="7.6.2.2" evidence="3"/>
<dbReference type="Proteomes" id="UP000024635">
    <property type="component" value="Unassembled WGS sequence"/>
</dbReference>
<dbReference type="FunFam" id="3.40.50.300:FF:001797">
    <property type="entry name" value="ABC transporter, putative"/>
    <property type="match status" value="1"/>
</dbReference>
<feature type="transmembrane region" description="Helical" evidence="11">
    <location>
        <begin position="145"/>
        <end position="164"/>
    </location>
</feature>
<evidence type="ECO:0000256" key="5">
    <source>
        <dbReference type="ARBA" id="ARBA00022692"/>
    </source>
</evidence>
<feature type="transmembrane region" description="Helical" evidence="11">
    <location>
        <begin position="985"/>
        <end position="1010"/>
    </location>
</feature>
<comment type="subcellular location">
    <subcellularLocation>
        <location evidence="1">Membrane</location>
        <topology evidence="1">Multi-pass membrane protein</topology>
    </subcellularLocation>
</comment>
<keyword evidence="6" id="KW-0677">Repeat</keyword>
<feature type="domain" description="ABC transmembrane type-1" evidence="13">
    <location>
        <begin position="99"/>
        <end position="391"/>
    </location>
</feature>
<dbReference type="InterPro" id="IPR039421">
    <property type="entry name" value="Type_1_exporter"/>
</dbReference>
<evidence type="ECO:0000313" key="15">
    <source>
        <dbReference type="Proteomes" id="UP000024635"/>
    </source>
</evidence>
<reference evidence="15" key="1">
    <citation type="journal article" date="2015" name="Nat. Genet.">
        <title>The genome and transcriptome of the zoonotic hookworm Ancylostoma ceylanicum identify infection-specific gene families.</title>
        <authorList>
            <person name="Schwarz E.M."/>
            <person name="Hu Y."/>
            <person name="Antoshechkin I."/>
            <person name="Miller M.M."/>
            <person name="Sternberg P.W."/>
            <person name="Aroian R.V."/>
        </authorList>
    </citation>
    <scope>NUCLEOTIDE SEQUENCE</scope>
    <source>
        <strain evidence="15">HY135</strain>
    </source>
</reference>
<feature type="transmembrane region" description="Helical" evidence="11">
    <location>
        <begin position="1016"/>
        <end position="1041"/>
    </location>
</feature>
<dbReference type="CDD" id="cd03249">
    <property type="entry name" value="ABC_MTABC3_MDL1_MDL2"/>
    <property type="match status" value="2"/>
</dbReference>
<dbReference type="PROSITE" id="PS00211">
    <property type="entry name" value="ABC_TRANSPORTER_1"/>
    <property type="match status" value="2"/>
</dbReference>
<keyword evidence="9 11" id="KW-1133">Transmembrane helix</keyword>
<comment type="similarity">
    <text evidence="2">Belongs to the ABC transporter superfamily. ABCB family. Multidrug resistance exporter (TC 3.A.1.201) subfamily.</text>
</comment>
<evidence type="ECO:0000256" key="3">
    <source>
        <dbReference type="ARBA" id="ARBA00012191"/>
    </source>
</evidence>
<dbReference type="FunFam" id="1.20.1560.10:FF:000018">
    <property type="entry name" value="ATP-binding cassette subfamily B member 11"/>
    <property type="match status" value="1"/>
</dbReference>
<dbReference type="InterPro" id="IPR003593">
    <property type="entry name" value="AAA+_ATPase"/>
</dbReference>